<dbReference type="RefSeq" id="XP_033660895.1">
    <property type="nucleotide sequence ID" value="XM_033809551.1"/>
</dbReference>
<dbReference type="GeneID" id="54562823"/>
<dbReference type="Pfam" id="PF26639">
    <property type="entry name" value="Het-6_barrel"/>
    <property type="match status" value="1"/>
</dbReference>
<dbReference type="Proteomes" id="UP000799537">
    <property type="component" value="Unassembled WGS sequence"/>
</dbReference>
<dbReference type="EMBL" id="ML993631">
    <property type="protein sequence ID" value="KAF2160006.1"/>
    <property type="molecule type" value="Genomic_DNA"/>
</dbReference>
<dbReference type="Pfam" id="PF06985">
    <property type="entry name" value="HET"/>
    <property type="match status" value="1"/>
</dbReference>
<dbReference type="PANTHER" id="PTHR24148:SF64">
    <property type="entry name" value="HETEROKARYON INCOMPATIBILITY DOMAIN-CONTAINING PROTEIN"/>
    <property type="match status" value="1"/>
</dbReference>
<evidence type="ECO:0000313" key="3">
    <source>
        <dbReference type="Proteomes" id="UP000799537"/>
    </source>
</evidence>
<dbReference type="InterPro" id="IPR052895">
    <property type="entry name" value="HetReg/Transcr_Mod"/>
</dbReference>
<feature type="domain" description="Heterokaryon incompatibility" evidence="1">
    <location>
        <begin position="56"/>
        <end position="253"/>
    </location>
</feature>
<dbReference type="OrthoDB" id="2157530at2759"/>
<reference evidence="2" key="1">
    <citation type="journal article" date="2020" name="Stud. Mycol.">
        <title>101 Dothideomycetes genomes: a test case for predicting lifestyles and emergence of pathogens.</title>
        <authorList>
            <person name="Haridas S."/>
            <person name="Albert R."/>
            <person name="Binder M."/>
            <person name="Bloem J."/>
            <person name="Labutti K."/>
            <person name="Salamov A."/>
            <person name="Andreopoulos B."/>
            <person name="Baker S."/>
            <person name="Barry K."/>
            <person name="Bills G."/>
            <person name="Bluhm B."/>
            <person name="Cannon C."/>
            <person name="Castanera R."/>
            <person name="Culley D."/>
            <person name="Daum C."/>
            <person name="Ezra D."/>
            <person name="Gonzalez J."/>
            <person name="Henrissat B."/>
            <person name="Kuo A."/>
            <person name="Liang C."/>
            <person name="Lipzen A."/>
            <person name="Lutzoni F."/>
            <person name="Magnuson J."/>
            <person name="Mondo S."/>
            <person name="Nolan M."/>
            <person name="Ohm R."/>
            <person name="Pangilinan J."/>
            <person name="Park H.-J."/>
            <person name="Ramirez L."/>
            <person name="Alfaro M."/>
            <person name="Sun H."/>
            <person name="Tritt A."/>
            <person name="Yoshinaga Y."/>
            <person name="Zwiers L.-H."/>
            <person name="Turgeon B."/>
            <person name="Goodwin S."/>
            <person name="Spatafora J."/>
            <person name="Crous P."/>
            <person name="Grigoriev I."/>
        </authorList>
    </citation>
    <scope>NUCLEOTIDE SEQUENCE</scope>
    <source>
        <strain evidence="2">ATCC 36951</strain>
    </source>
</reference>
<sequence>MQDSAVWLRFLYSIFPLPEQTQVIRVLALSANTDLDADPEVEFITLLLDATQRRRFQALSYVWGGTDDQKPVLLYGRPILVGKNLHSALRHVRSRDMLQPTIVWADAICINQMDLVERSRQVILMRALYTNAKRIILWQGEGTEVIEGAMALINSFVDSWICLGDKFVQCLLAQSDADNPDDLEAFAVAVASILAEEPSCIRRFCQPFILPESVIALVNNSALGQQPFTAFAVAIAFILDENPFWSRLWILQETVIAMRRSSGFLQIGSHKIHLGKMLCAVLLYYVVQTRLRVRGRSADPGLDTTGPLLVQRFGLAGFPGLLQEDASSLTRPLLQALLTTNRELKATDPKDRVYGFLGVLPDLGLEPDYTKSVSTIYQEATMAVIQKQQSLDIFINICLPDATCADLPSWASTWSTHGGVMHATRVAAWDADSWITPDDNRNADPADHGDPEICYNACPGVEFAAQQVGTTLHVLGFRLCRAGDVQGFGPSLSIPEDSVPSSVTGWARKSESLGENFDPYRSDMLDYYLHWRDRSTDHVTFEKKFINLLFLDRTNRERQGTQSDWDIVHERSTLGNIEQPDTIICKALTPFPRTLLTHRVAMLENKVLCLLPNEAQAGDEVFLLAGCYVPFLLRPSRTGCGTLYSLVGPAYVDGVMDGEPLAEAPRWVSTGNPDATGVEWSKVVLM</sequence>
<proteinExistence type="predicted"/>
<dbReference type="AlphaFoldDB" id="A0A6A6C3N4"/>
<dbReference type="PANTHER" id="PTHR24148">
    <property type="entry name" value="ANKYRIN REPEAT DOMAIN-CONTAINING PROTEIN 39 HOMOLOG-RELATED"/>
    <property type="match status" value="1"/>
</dbReference>
<gene>
    <name evidence="2" type="ORF">M409DRAFT_29616</name>
</gene>
<organism evidence="2 3">
    <name type="scientific">Zasmidium cellare ATCC 36951</name>
    <dbReference type="NCBI Taxonomy" id="1080233"/>
    <lineage>
        <taxon>Eukaryota</taxon>
        <taxon>Fungi</taxon>
        <taxon>Dikarya</taxon>
        <taxon>Ascomycota</taxon>
        <taxon>Pezizomycotina</taxon>
        <taxon>Dothideomycetes</taxon>
        <taxon>Dothideomycetidae</taxon>
        <taxon>Mycosphaerellales</taxon>
        <taxon>Mycosphaerellaceae</taxon>
        <taxon>Zasmidium</taxon>
    </lineage>
</organism>
<evidence type="ECO:0000313" key="2">
    <source>
        <dbReference type="EMBL" id="KAF2160006.1"/>
    </source>
</evidence>
<protein>
    <recommendedName>
        <fullName evidence="1">Heterokaryon incompatibility domain-containing protein</fullName>
    </recommendedName>
</protein>
<accession>A0A6A6C3N4</accession>
<evidence type="ECO:0000259" key="1">
    <source>
        <dbReference type="Pfam" id="PF06985"/>
    </source>
</evidence>
<keyword evidence="3" id="KW-1185">Reference proteome</keyword>
<dbReference type="InterPro" id="IPR010730">
    <property type="entry name" value="HET"/>
</dbReference>
<name>A0A6A6C3N4_ZASCE</name>